<organism evidence="2">
    <name type="scientific">marine sediment metagenome</name>
    <dbReference type="NCBI Taxonomy" id="412755"/>
    <lineage>
        <taxon>unclassified sequences</taxon>
        <taxon>metagenomes</taxon>
        <taxon>ecological metagenomes</taxon>
    </lineage>
</organism>
<sequence>YGIKMRTIAIANQKGGCGKTTTAVNLAAAFATLANRVLLIDLDPQAHSTLGLGHEPDALDKTVYNALTDAQIPMSRVVVSTGVEGLSLAPNNILLSGLEFELVSLYGREYVLSQQFGSISDSYDICVIDCSPSLSLLTLNALVASTDVLIPVQTHYYALEGLRQLLETVEIVRERFNHGLKILGVLLTFVEDRTLLSRQVQRQMREFFSDLVFDTVIHRSVRLAEAPSAGESILTYAPKSRAAAEYKALVEEISNGRALAEQTSNGKALAEEISNDEALAEQISNDEALVEQISNDEASAEEISDAEK</sequence>
<dbReference type="CDD" id="cd02042">
    <property type="entry name" value="ParAB_family"/>
    <property type="match status" value="1"/>
</dbReference>
<dbReference type="InterPro" id="IPR050678">
    <property type="entry name" value="DNA_Partitioning_ATPase"/>
</dbReference>
<protein>
    <recommendedName>
        <fullName evidence="1">AAA domain-containing protein</fullName>
    </recommendedName>
</protein>
<dbReference type="InterPro" id="IPR027417">
    <property type="entry name" value="P-loop_NTPase"/>
</dbReference>
<name>A0A0F9CNP8_9ZZZZ</name>
<comment type="caution">
    <text evidence="2">The sequence shown here is derived from an EMBL/GenBank/DDBJ whole genome shotgun (WGS) entry which is preliminary data.</text>
</comment>
<feature type="domain" description="AAA" evidence="1">
    <location>
        <begin position="5"/>
        <end position="182"/>
    </location>
</feature>
<dbReference type="PANTHER" id="PTHR13696">
    <property type="entry name" value="P-LOOP CONTAINING NUCLEOSIDE TRIPHOSPHATE HYDROLASE"/>
    <property type="match status" value="1"/>
</dbReference>
<evidence type="ECO:0000313" key="2">
    <source>
        <dbReference type="EMBL" id="KKL50988.1"/>
    </source>
</evidence>
<dbReference type="SUPFAM" id="SSF52540">
    <property type="entry name" value="P-loop containing nucleoside triphosphate hydrolases"/>
    <property type="match status" value="1"/>
</dbReference>
<proteinExistence type="predicted"/>
<dbReference type="PANTHER" id="PTHR13696:SF52">
    <property type="entry name" value="PARA FAMILY PROTEIN CT_582"/>
    <property type="match status" value="1"/>
</dbReference>
<dbReference type="AlphaFoldDB" id="A0A0F9CNP8"/>
<gene>
    <name evidence="2" type="ORF">LCGC14_2299980</name>
</gene>
<accession>A0A0F9CNP8</accession>
<dbReference type="Pfam" id="PF13614">
    <property type="entry name" value="AAA_31"/>
    <property type="match status" value="1"/>
</dbReference>
<dbReference type="InterPro" id="IPR025669">
    <property type="entry name" value="AAA_dom"/>
</dbReference>
<dbReference type="Gene3D" id="3.40.50.300">
    <property type="entry name" value="P-loop containing nucleotide triphosphate hydrolases"/>
    <property type="match status" value="1"/>
</dbReference>
<dbReference type="EMBL" id="LAZR01032404">
    <property type="protein sequence ID" value="KKL50988.1"/>
    <property type="molecule type" value="Genomic_DNA"/>
</dbReference>
<dbReference type="FunFam" id="3.40.50.300:FF:000285">
    <property type="entry name" value="Sporulation initiation inhibitor Soj"/>
    <property type="match status" value="1"/>
</dbReference>
<feature type="non-terminal residue" evidence="2">
    <location>
        <position position="1"/>
    </location>
</feature>
<evidence type="ECO:0000259" key="1">
    <source>
        <dbReference type="Pfam" id="PF13614"/>
    </source>
</evidence>
<reference evidence="2" key="1">
    <citation type="journal article" date="2015" name="Nature">
        <title>Complex archaea that bridge the gap between prokaryotes and eukaryotes.</title>
        <authorList>
            <person name="Spang A."/>
            <person name="Saw J.H."/>
            <person name="Jorgensen S.L."/>
            <person name="Zaremba-Niedzwiedzka K."/>
            <person name="Martijn J."/>
            <person name="Lind A.E."/>
            <person name="van Eijk R."/>
            <person name="Schleper C."/>
            <person name="Guy L."/>
            <person name="Ettema T.J."/>
        </authorList>
    </citation>
    <scope>NUCLEOTIDE SEQUENCE</scope>
</reference>